<evidence type="ECO:0000256" key="1">
    <source>
        <dbReference type="SAM" id="MobiDB-lite"/>
    </source>
</evidence>
<dbReference type="EMBL" id="JH226130">
    <property type="protein sequence ID" value="EHY52187.1"/>
    <property type="molecule type" value="Genomic_DNA"/>
</dbReference>
<dbReference type="AlphaFoldDB" id="H6BN63"/>
<dbReference type="VEuPathDB" id="FungiDB:HMPREF1120_00403"/>
<keyword evidence="3" id="KW-1185">Reference proteome</keyword>
<evidence type="ECO:0000313" key="3">
    <source>
        <dbReference type="Proteomes" id="UP000007304"/>
    </source>
</evidence>
<name>H6BN63_EXODN</name>
<organism evidence="2 3">
    <name type="scientific">Exophiala dermatitidis (strain ATCC 34100 / CBS 525.76 / NIH/UT8656)</name>
    <name type="common">Black yeast</name>
    <name type="synonym">Wangiella dermatitidis</name>
    <dbReference type="NCBI Taxonomy" id="858893"/>
    <lineage>
        <taxon>Eukaryota</taxon>
        <taxon>Fungi</taxon>
        <taxon>Dikarya</taxon>
        <taxon>Ascomycota</taxon>
        <taxon>Pezizomycotina</taxon>
        <taxon>Eurotiomycetes</taxon>
        <taxon>Chaetothyriomycetidae</taxon>
        <taxon>Chaetothyriales</taxon>
        <taxon>Herpotrichiellaceae</taxon>
        <taxon>Exophiala</taxon>
    </lineage>
</organism>
<proteinExistence type="predicted"/>
<accession>H6BN63</accession>
<dbReference type="GeneID" id="20305042"/>
<protein>
    <submittedName>
        <fullName evidence="2">Uncharacterized protein</fullName>
    </submittedName>
</protein>
<evidence type="ECO:0000313" key="2">
    <source>
        <dbReference type="EMBL" id="EHY52188.1"/>
    </source>
</evidence>
<dbReference type="Proteomes" id="UP000007304">
    <property type="component" value="Unassembled WGS sequence"/>
</dbReference>
<dbReference type="RefSeq" id="XP_009152649.1">
    <property type="nucleotide sequence ID" value="XM_009154401.1"/>
</dbReference>
<gene>
    <name evidence="2" type="ORF">HMPREF1120_00403</name>
</gene>
<feature type="region of interest" description="Disordered" evidence="1">
    <location>
        <begin position="14"/>
        <end position="70"/>
    </location>
</feature>
<sequence length="133" mass="15342">MWVSFVNDWRAESKRQTKGVVSEAQSHSKTRGKKDNHHSSQRNLVRMHRNKKPRCRISSPTSNWSDAENRTRRNRIALFGKDDRGRVTWLCCHHFVGIYRSGIRQSAVNSARLMTGDSLVPLYQCGHALKRGP</sequence>
<feature type="compositionally biased region" description="Basic residues" evidence="1">
    <location>
        <begin position="28"/>
        <end position="55"/>
    </location>
</feature>
<dbReference type="HOGENOM" id="CLU_1906746_0_0_1"/>
<dbReference type="RefSeq" id="XP_009152648.1">
    <property type="nucleotide sequence ID" value="XM_009154400.1"/>
</dbReference>
<dbReference type="EMBL" id="JH226130">
    <property type="protein sequence ID" value="EHY52188.1"/>
    <property type="molecule type" value="Genomic_DNA"/>
</dbReference>
<reference evidence="2" key="1">
    <citation type="submission" date="2011-07" db="EMBL/GenBank/DDBJ databases">
        <title>The Genome Sequence of Exophiala (Wangiella) dermatitidis NIH/UT8656.</title>
        <authorList>
            <consortium name="The Broad Institute Genome Sequencing Platform"/>
            <person name="Cuomo C."/>
            <person name="Wang Z."/>
            <person name="Hunicke-Smith S."/>
            <person name="Szanislo P.J."/>
            <person name="Earl A."/>
            <person name="Young S.K."/>
            <person name="Zeng Q."/>
            <person name="Gargeya S."/>
            <person name="Fitzgerald M."/>
            <person name="Haas B."/>
            <person name="Abouelleil A."/>
            <person name="Alvarado L."/>
            <person name="Arachchi H.M."/>
            <person name="Berlin A."/>
            <person name="Brown A."/>
            <person name="Chapman S.B."/>
            <person name="Chen Z."/>
            <person name="Dunbar C."/>
            <person name="Freedman E."/>
            <person name="Gearin G."/>
            <person name="Gellesch M."/>
            <person name="Goldberg J."/>
            <person name="Griggs A."/>
            <person name="Gujja S."/>
            <person name="Heiman D."/>
            <person name="Howarth C."/>
            <person name="Larson L."/>
            <person name="Lui A."/>
            <person name="MacDonald P.J.P."/>
            <person name="Montmayeur A."/>
            <person name="Murphy C."/>
            <person name="Neiman D."/>
            <person name="Pearson M."/>
            <person name="Priest M."/>
            <person name="Roberts A."/>
            <person name="Saif S."/>
            <person name="Shea T."/>
            <person name="Shenoy N."/>
            <person name="Sisk P."/>
            <person name="Stolte C."/>
            <person name="Sykes S."/>
            <person name="Wortman J."/>
            <person name="Nusbaum C."/>
            <person name="Birren B."/>
        </authorList>
    </citation>
    <scope>NUCLEOTIDE SEQUENCE</scope>
    <source>
        <strain evidence="2">NIH/UT8656</strain>
    </source>
</reference>